<evidence type="ECO:0000256" key="2">
    <source>
        <dbReference type="ARBA" id="ARBA00004496"/>
    </source>
</evidence>
<dbReference type="Proteomes" id="UP000799776">
    <property type="component" value="Unassembled WGS sequence"/>
</dbReference>
<protein>
    <recommendedName>
        <fullName evidence="8">Serine/threonine-protein phosphatase 2A activator</fullName>
        <ecNumber evidence="8">5.2.1.8</ecNumber>
    </recommendedName>
    <alternativeName>
        <fullName evidence="8">Phosphotyrosyl phosphatase activator</fullName>
    </alternativeName>
</protein>
<comment type="function">
    <text evidence="7">PPIases accelerate the folding of proteins. It catalyzes the cis-trans isomerization of proline imidic peptide bonds in oligopeptides. Acts as a regulatory subunit for PP2A-like phosphatases modulating their activity or substrate specificity, probably by inducing a conformational change in the catalytic subunit, a direct target of the PPIase. Can reactivate inactive phosphatase PP2A-phosphatase methylesterase complexes (PP2Ai) in presence of ATP and Mg(2+) by dissociating the inactive form from the complex.</text>
</comment>
<keyword evidence="4 8" id="KW-0963">Cytoplasm</keyword>
<dbReference type="PIRSF" id="PIRSF016325">
    <property type="entry name" value="Phstyr_phstse_ac"/>
    <property type="match status" value="1"/>
</dbReference>
<dbReference type="GO" id="GO:0008160">
    <property type="term" value="F:protein tyrosine phosphatase activator activity"/>
    <property type="evidence" value="ECO:0007669"/>
    <property type="project" value="TreeGrafter"/>
</dbReference>
<evidence type="ECO:0000256" key="5">
    <source>
        <dbReference type="ARBA" id="ARBA00023110"/>
    </source>
</evidence>
<gene>
    <name evidence="10" type="ORF">K490DRAFT_23765</name>
</gene>
<dbReference type="PANTHER" id="PTHR10012">
    <property type="entry name" value="SERINE/THREONINE-PROTEIN PHOSPHATASE 2A REGULATORY SUBUNIT B"/>
    <property type="match status" value="1"/>
</dbReference>
<evidence type="ECO:0000313" key="10">
    <source>
        <dbReference type="EMBL" id="KAF2087397.1"/>
    </source>
</evidence>
<evidence type="ECO:0000256" key="7">
    <source>
        <dbReference type="ARBA" id="ARBA00025287"/>
    </source>
</evidence>
<dbReference type="CDD" id="cd04087">
    <property type="entry name" value="PTPA"/>
    <property type="match status" value="1"/>
</dbReference>
<sequence length="415" mass="45997">PNLSFSLPPLPTPRKTFSRPTESPIPAPETPALPAPPSLTQWTYIKPTRRILSPHDHELFKSSPTYSLLTSFVFTLSDSVHNIPISAVSPTDLHPTVAAILSILDATDALLSAHPAEDTGSRFGNPAFRTFLDAVDAQLSPWHTQNLGIKNSAAIEEISTYLASSFGNHTRIDYGSGHELNFILWLLCLYQLSLLPPTTFPSLVLVVFPRYLRLMRAVQMTYYLEPAGSHGVWGLDDYQFLPFLFGASQLLNHKYIRPKSIHSSLVLEECAKDYLYLDQVAFVNSVKNVEGLRWHSPMLDDISAAKNWGKIEAGMRKMFVAEVLGKLPVMQHFLFGSLVPAVEGMSREEEIVMAEGDGEVDGDQELVVIKDGMRHVHTPSSWGDCCGIKVPSSVGAAQEMKKRMGVEGLRRVPFD</sequence>
<dbReference type="EMBL" id="ML978720">
    <property type="protein sequence ID" value="KAF2087397.1"/>
    <property type="molecule type" value="Genomic_DNA"/>
</dbReference>
<dbReference type="PANTHER" id="PTHR10012:SF5">
    <property type="entry name" value="SERINE_THREONINE-PROTEIN PHOSPHATASE 2A ACTIVATOR 2"/>
    <property type="match status" value="1"/>
</dbReference>
<evidence type="ECO:0000256" key="1">
    <source>
        <dbReference type="ARBA" id="ARBA00000971"/>
    </source>
</evidence>
<dbReference type="Gene3D" id="1.20.120.1150">
    <property type="match status" value="1"/>
</dbReference>
<evidence type="ECO:0000256" key="3">
    <source>
        <dbReference type="ARBA" id="ARBA00011019"/>
    </source>
</evidence>
<feature type="compositionally biased region" description="Pro residues" evidence="9">
    <location>
        <begin position="23"/>
        <end position="37"/>
    </location>
</feature>
<dbReference type="OrthoDB" id="16120at2759"/>
<dbReference type="GO" id="GO:0005737">
    <property type="term" value="C:cytoplasm"/>
    <property type="evidence" value="ECO:0007669"/>
    <property type="project" value="UniProtKB-SubCell"/>
</dbReference>
<comment type="similarity">
    <text evidence="3 8">Belongs to the PTPA-type PPIase family.</text>
</comment>
<comment type="catalytic activity">
    <reaction evidence="1 8">
        <text>[protein]-peptidylproline (omega=180) = [protein]-peptidylproline (omega=0)</text>
        <dbReference type="Rhea" id="RHEA:16237"/>
        <dbReference type="Rhea" id="RHEA-COMP:10747"/>
        <dbReference type="Rhea" id="RHEA-COMP:10748"/>
        <dbReference type="ChEBI" id="CHEBI:83833"/>
        <dbReference type="ChEBI" id="CHEBI:83834"/>
        <dbReference type="EC" id="5.2.1.8"/>
    </reaction>
</comment>
<feature type="non-terminal residue" evidence="10">
    <location>
        <position position="415"/>
    </location>
</feature>
<accession>A0A9P4HV62</accession>
<evidence type="ECO:0000256" key="9">
    <source>
        <dbReference type="SAM" id="MobiDB-lite"/>
    </source>
</evidence>
<dbReference type="GO" id="GO:0005634">
    <property type="term" value="C:nucleus"/>
    <property type="evidence" value="ECO:0007669"/>
    <property type="project" value="TreeGrafter"/>
</dbReference>
<dbReference type="InterPro" id="IPR037218">
    <property type="entry name" value="PTPA_sf"/>
</dbReference>
<proteinExistence type="inferred from homology"/>
<comment type="subcellular location">
    <subcellularLocation>
        <location evidence="2 8">Cytoplasm</location>
    </subcellularLocation>
</comment>
<feature type="region of interest" description="Disordered" evidence="9">
    <location>
        <begin position="1"/>
        <end position="39"/>
    </location>
</feature>
<name>A0A9P4HV62_9PEZI</name>
<keyword evidence="11" id="KW-1185">Reference proteome</keyword>
<dbReference type="InterPro" id="IPR043170">
    <property type="entry name" value="PTPA_C_lid"/>
</dbReference>
<dbReference type="Pfam" id="PF03095">
    <property type="entry name" value="PTPA"/>
    <property type="match status" value="1"/>
</dbReference>
<comment type="caution">
    <text evidence="10">The sequence shown here is derived from an EMBL/GenBank/DDBJ whole genome shotgun (WGS) entry which is preliminary data.</text>
</comment>
<keyword evidence="6 8" id="KW-0413">Isomerase</keyword>
<dbReference type="InterPro" id="IPR004327">
    <property type="entry name" value="Phstyr_phstse_ac"/>
</dbReference>
<dbReference type="GO" id="GO:0007052">
    <property type="term" value="P:mitotic spindle organization"/>
    <property type="evidence" value="ECO:0007669"/>
    <property type="project" value="TreeGrafter"/>
</dbReference>
<evidence type="ECO:0000256" key="6">
    <source>
        <dbReference type="ARBA" id="ARBA00023235"/>
    </source>
</evidence>
<keyword evidence="5 8" id="KW-0697">Rotamase</keyword>
<feature type="non-terminal residue" evidence="10">
    <location>
        <position position="1"/>
    </location>
</feature>
<evidence type="ECO:0000256" key="4">
    <source>
        <dbReference type="ARBA" id="ARBA00022490"/>
    </source>
</evidence>
<dbReference type="AlphaFoldDB" id="A0A9P4HV62"/>
<dbReference type="EC" id="5.2.1.8" evidence="8"/>
<organism evidence="10 11">
    <name type="scientific">Saccharata proteae CBS 121410</name>
    <dbReference type="NCBI Taxonomy" id="1314787"/>
    <lineage>
        <taxon>Eukaryota</taxon>
        <taxon>Fungi</taxon>
        <taxon>Dikarya</taxon>
        <taxon>Ascomycota</taxon>
        <taxon>Pezizomycotina</taxon>
        <taxon>Dothideomycetes</taxon>
        <taxon>Dothideomycetes incertae sedis</taxon>
        <taxon>Botryosphaeriales</taxon>
        <taxon>Saccharataceae</taxon>
        <taxon>Saccharata</taxon>
    </lineage>
</organism>
<dbReference type="FunFam" id="1.20.120.1150:FF:000002">
    <property type="entry name" value="Serine/threonine-protein phosphatase 2A activator"/>
    <property type="match status" value="1"/>
</dbReference>
<evidence type="ECO:0000256" key="8">
    <source>
        <dbReference type="RuleBase" id="RU361210"/>
    </source>
</evidence>
<evidence type="ECO:0000313" key="11">
    <source>
        <dbReference type="Proteomes" id="UP000799776"/>
    </source>
</evidence>
<reference evidence="10" key="1">
    <citation type="journal article" date="2020" name="Stud. Mycol.">
        <title>101 Dothideomycetes genomes: a test case for predicting lifestyles and emergence of pathogens.</title>
        <authorList>
            <person name="Haridas S."/>
            <person name="Albert R."/>
            <person name="Binder M."/>
            <person name="Bloem J."/>
            <person name="Labutti K."/>
            <person name="Salamov A."/>
            <person name="Andreopoulos B."/>
            <person name="Baker S."/>
            <person name="Barry K."/>
            <person name="Bills G."/>
            <person name="Bluhm B."/>
            <person name="Cannon C."/>
            <person name="Castanera R."/>
            <person name="Culley D."/>
            <person name="Daum C."/>
            <person name="Ezra D."/>
            <person name="Gonzalez J."/>
            <person name="Henrissat B."/>
            <person name="Kuo A."/>
            <person name="Liang C."/>
            <person name="Lipzen A."/>
            <person name="Lutzoni F."/>
            <person name="Magnuson J."/>
            <person name="Mondo S."/>
            <person name="Nolan M."/>
            <person name="Ohm R."/>
            <person name="Pangilinan J."/>
            <person name="Park H.-J."/>
            <person name="Ramirez L."/>
            <person name="Alfaro M."/>
            <person name="Sun H."/>
            <person name="Tritt A."/>
            <person name="Yoshinaga Y."/>
            <person name="Zwiers L.-H."/>
            <person name="Turgeon B."/>
            <person name="Goodwin S."/>
            <person name="Spatafora J."/>
            <person name="Crous P."/>
            <person name="Grigoriev I."/>
        </authorList>
    </citation>
    <scope>NUCLEOTIDE SEQUENCE</scope>
    <source>
        <strain evidence="10">CBS 121410</strain>
    </source>
</reference>
<dbReference type="GO" id="GO:0000159">
    <property type="term" value="C:protein phosphatase type 2A complex"/>
    <property type="evidence" value="ECO:0007669"/>
    <property type="project" value="TreeGrafter"/>
</dbReference>
<dbReference type="SUPFAM" id="SSF140984">
    <property type="entry name" value="PTPA-like"/>
    <property type="match status" value="1"/>
</dbReference>
<dbReference type="GO" id="GO:0003755">
    <property type="term" value="F:peptidyl-prolyl cis-trans isomerase activity"/>
    <property type="evidence" value="ECO:0007669"/>
    <property type="project" value="UniProtKB-KW"/>
</dbReference>